<keyword evidence="3" id="KW-1185">Reference proteome</keyword>
<sequence>MDLTPTLLWQVVTTLAIAPLAYFLKASLDRLRQMELCLSRTREQLAREYATKADLHADVGRVLARLDKLDGKLDRLLTARFGGGE</sequence>
<evidence type="ECO:0000313" key="3">
    <source>
        <dbReference type="Proteomes" id="UP000562254"/>
    </source>
</evidence>
<keyword evidence="1" id="KW-1133">Transmembrane helix</keyword>
<dbReference type="Proteomes" id="UP000562254">
    <property type="component" value="Unassembled WGS sequence"/>
</dbReference>
<comment type="caution">
    <text evidence="2">The sequence shown here is derived from an EMBL/GenBank/DDBJ whole genome shotgun (WGS) entry which is preliminary data.</text>
</comment>
<accession>A0A840Y747</accession>
<evidence type="ECO:0000256" key="1">
    <source>
        <dbReference type="SAM" id="Phobius"/>
    </source>
</evidence>
<keyword evidence="1" id="KW-0812">Transmembrane</keyword>
<keyword evidence="1" id="KW-0472">Membrane</keyword>
<dbReference type="AlphaFoldDB" id="A0A840Y747"/>
<dbReference type="EMBL" id="JACIJE010000017">
    <property type="protein sequence ID" value="MBB5691771.1"/>
    <property type="molecule type" value="Genomic_DNA"/>
</dbReference>
<gene>
    <name evidence="2" type="ORF">FHS88_003932</name>
</gene>
<evidence type="ECO:0000313" key="2">
    <source>
        <dbReference type="EMBL" id="MBB5691771.1"/>
    </source>
</evidence>
<protein>
    <submittedName>
        <fullName evidence="2">Uncharacterized protein</fullName>
    </submittedName>
</protein>
<reference evidence="2 3" key="1">
    <citation type="submission" date="2020-08" db="EMBL/GenBank/DDBJ databases">
        <title>Genomic Encyclopedia of Type Strains, Phase IV (KMG-IV): sequencing the most valuable type-strain genomes for metagenomic binning, comparative biology and taxonomic classification.</title>
        <authorList>
            <person name="Goeker M."/>
        </authorList>
    </citation>
    <scope>NUCLEOTIDE SEQUENCE [LARGE SCALE GENOMIC DNA]</scope>
    <source>
        <strain evidence="2 3">DSM 25895</strain>
    </source>
</reference>
<dbReference type="RefSeq" id="WP_184487162.1">
    <property type="nucleotide sequence ID" value="NZ_JAAEDJ010000041.1"/>
</dbReference>
<feature type="transmembrane region" description="Helical" evidence="1">
    <location>
        <begin position="6"/>
        <end position="24"/>
    </location>
</feature>
<proteinExistence type="predicted"/>
<name>A0A840Y747_9PROT</name>
<organism evidence="2 3">
    <name type="scientific">Neoroseomonas alkaliterrae</name>
    <dbReference type="NCBI Taxonomy" id="1452450"/>
    <lineage>
        <taxon>Bacteria</taxon>
        <taxon>Pseudomonadati</taxon>
        <taxon>Pseudomonadota</taxon>
        <taxon>Alphaproteobacteria</taxon>
        <taxon>Acetobacterales</taxon>
        <taxon>Acetobacteraceae</taxon>
        <taxon>Neoroseomonas</taxon>
    </lineage>
</organism>